<dbReference type="OrthoDB" id="11207at2157"/>
<keyword evidence="1" id="KW-1133">Transmembrane helix</keyword>
<evidence type="ECO:0000256" key="1">
    <source>
        <dbReference type="SAM" id="Phobius"/>
    </source>
</evidence>
<accession>A0A060HM46</accession>
<dbReference type="GeneID" id="74947524"/>
<reference evidence="2 3" key="1">
    <citation type="journal article" date="2014" name="Int. J. Syst. Evol. Microbiol.">
        <title>Nitrososphaera viennensis gen. nov., sp. nov., an aerobic and mesophilic, ammonia-oxidizing archaeon from soil and a member of the archaeal phylum Thaumarchaeota.</title>
        <authorList>
            <person name="Stieglmeier M."/>
            <person name="Klingl A."/>
            <person name="Alves R.J."/>
            <person name="Rittmann S.K."/>
            <person name="Melcher M."/>
            <person name="Leisch N."/>
            <person name="Schleper C."/>
        </authorList>
    </citation>
    <scope>NUCLEOTIDE SEQUENCE [LARGE SCALE GENOMIC DNA]</scope>
    <source>
        <strain evidence="2">EN76</strain>
    </source>
</reference>
<keyword evidence="3" id="KW-1185">Reference proteome</keyword>
<feature type="transmembrane region" description="Helical" evidence="1">
    <location>
        <begin position="38"/>
        <end position="57"/>
    </location>
</feature>
<name>A0A060HM46_9ARCH</name>
<keyword evidence="1" id="KW-0812">Transmembrane</keyword>
<proteinExistence type="predicted"/>
<protein>
    <submittedName>
        <fullName evidence="2">Uncharacterized protein</fullName>
    </submittedName>
</protein>
<dbReference type="KEGG" id="nvn:NVIE_022820"/>
<feature type="transmembrane region" description="Helical" evidence="1">
    <location>
        <begin position="12"/>
        <end position="32"/>
    </location>
</feature>
<evidence type="ECO:0000313" key="3">
    <source>
        <dbReference type="Proteomes" id="UP000027093"/>
    </source>
</evidence>
<gene>
    <name evidence="2" type="ORF">NVIE_022820</name>
</gene>
<sequence length="89" mass="9966">MAFSLKRVAMQLCTCTWIEIMTGAGITLYLLLYLQDQTLAAVTVAAFGPLIGFHFAIDRIKPGKDGWKKRENNNRIVKIRSLSGHTMLP</sequence>
<dbReference type="RefSeq" id="WP_144239677.1">
    <property type="nucleotide sequence ID" value="NZ_CP007536.1"/>
</dbReference>
<dbReference type="Proteomes" id="UP000027093">
    <property type="component" value="Chromosome"/>
</dbReference>
<dbReference type="HOGENOM" id="CLU_2629858_0_0_2"/>
<dbReference type="EMBL" id="CP007536">
    <property type="protein sequence ID" value="AIC16543.1"/>
    <property type="molecule type" value="Genomic_DNA"/>
</dbReference>
<dbReference type="AlphaFoldDB" id="A0A060HM46"/>
<keyword evidence="1" id="KW-0472">Membrane</keyword>
<dbReference type="STRING" id="926571.NVIE_022820"/>
<evidence type="ECO:0000313" key="2">
    <source>
        <dbReference type="EMBL" id="AIC16543.1"/>
    </source>
</evidence>
<organism evidence="2 3">
    <name type="scientific">Nitrososphaera viennensis EN76</name>
    <dbReference type="NCBI Taxonomy" id="926571"/>
    <lineage>
        <taxon>Archaea</taxon>
        <taxon>Nitrososphaerota</taxon>
        <taxon>Nitrososphaeria</taxon>
        <taxon>Nitrososphaerales</taxon>
        <taxon>Nitrososphaeraceae</taxon>
        <taxon>Nitrososphaera</taxon>
    </lineage>
</organism>